<keyword evidence="3" id="KW-0560">Oxidoreductase</keyword>
<organism evidence="3 4">
    <name type="scientific">Kolteria novifilia</name>
    <dbReference type="NCBI Taxonomy" id="2527975"/>
    <lineage>
        <taxon>Bacteria</taxon>
        <taxon>Pseudomonadati</taxon>
        <taxon>Planctomycetota</taxon>
        <taxon>Planctomycetia</taxon>
        <taxon>Kolteriales</taxon>
        <taxon>Kolteriaceae</taxon>
        <taxon>Kolteria</taxon>
    </lineage>
</organism>
<dbReference type="PANTHER" id="PTHR15337">
    <property type="entry name" value="ANTERIOR GRADIENT PROTEIN-RELATED"/>
    <property type="match status" value="1"/>
</dbReference>
<dbReference type="PROSITE" id="PS51352">
    <property type="entry name" value="THIOREDOXIN_2"/>
    <property type="match status" value="1"/>
</dbReference>
<protein>
    <submittedName>
        <fullName evidence="3">Thiol:disulfide interchange protein DsbD</fullName>
        <ecNumber evidence="3">1.8.1.8</ecNumber>
    </submittedName>
</protein>
<keyword evidence="4" id="KW-1185">Reference proteome</keyword>
<dbReference type="InterPro" id="IPR004879">
    <property type="entry name" value="Ssp411-like_TRX"/>
</dbReference>
<dbReference type="EMBL" id="CP036279">
    <property type="protein sequence ID" value="QDU60061.1"/>
    <property type="molecule type" value="Genomic_DNA"/>
</dbReference>
<name>A0A518AZD1_9BACT</name>
<accession>A0A518AZD1</accession>
<evidence type="ECO:0000313" key="3">
    <source>
        <dbReference type="EMBL" id="QDU60061.1"/>
    </source>
</evidence>
<dbReference type="PANTHER" id="PTHR15337:SF11">
    <property type="entry name" value="THIOREDOXIN DOMAIN-CONTAINING PROTEIN"/>
    <property type="match status" value="1"/>
</dbReference>
<evidence type="ECO:0000256" key="1">
    <source>
        <dbReference type="ARBA" id="ARBA00022729"/>
    </source>
</evidence>
<sequence>MPNLSSIAVPVSIFLSIAICTAPARSDSGTIRWKTDLEEALVEANRTNRNVLLQVTATWCHFCERMLEETMSRPEVAEEINANYVPLLIDADDHPDIVRRVGIRAFPTTVIIAPSRRIIDRNPGYKTPSMLLPYLAQHKPEVMDSPVAPASTAFASAEAPLAYNGYCPVTLLEEELLKDGKGSLETTYEGAVYRFVTKAHRDRFNAEPDRYLPALGGHCPVCGHGTADGAKGDPETATIYLGRIWLLKNIECQRKFVEDVESYLPAGIEFTSE</sequence>
<dbReference type="OrthoDB" id="267639at2"/>
<dbReference type="KEGG" id="knv:Pan216_08980"/>
<feature type="domain" description="Thioredoxin" evidence="2">
    <location>
        <begin position="11"/>
        <end position="140"/>
    </location>
</feature>
<keyword evidence="1" id="KW-0732">Signal</keyword>
<dbReference type="Gene3D" id="3.40.30.10">
    <property type="entry name" value="Glutaredoxin"/>
    <property type="match status" value="1"/>
</dbReference>
<dbReference type="AlphaFoldDB" id="A0A518AZD1"/>
<evidence type="ECO:0000259" key="2">
    <source>
        <dbReference type="PROSITE" id="PS51352"/>
    </source>
</evidence>
<dbReference type="SUPFAM" id="SSF52833">
    <property type="entry name" value="Thioredoxin-like"/>
    <property type="match status" value="1"/>
</dbReference>
<evidence type="ECO:0000313" key="4">
    <source>
        <dbReference type="Proteomes" id="UP000317093"/>
    </source>
</evidence>
<dbReference type="RefSeq" id="WP_145255312.1">
    <property type="nucleotide sequence ID" value="NZ_CP036279.1"/>
</dbReference>
<reference evidence="3 4" key="1">
    <citation type="submission" date="2019-02" db="EMBL/GenBank/DDBJ databases">
        <title>Deep-cultivation of Planctomycetes and their phenomic and genomic characterization uncovers novel biology.</title>
        <authorList>
            <person name="Wiegand S."/>
            <person name="Jogler M."/>
            <person name="Boedeker C."/>
            <person name="Pinto D."/>
            <person name="Vollmers J."/>
            <person name="Rivas-Marin E."/>
            <person name="Kohn T."/>
            <person name="Peeters S.H."/>
            <person name="Heuer A."/>
            <person name="Rast P."/>
            <person name="Oberbeckmann S."/>
            <person name="Bunk B."/>
            <person name="Jeske O."/>
            <person name="Meyerdierks A."/>
            <person name="Storesund J.E."/>
            <person name="Kallscheuer N."/>
            <person name="Luecker S."/>
            <person name="Lage O.M."/>
            <person name="Pohl T."/>
            <person name="Merkel B.J."/>
            <person name="Hornburger P."/>
            <person name="Mueller R.-W."/>
            <person name="Bruemmer F."/>
            <person name="Labrenz M."/>
            <person name="Spormann A.M."/>
            <person name="Op den Camp H."/>
            <person name="Overmann J."/>
            <person name="Amann R."/>
            <person name="Jetten M.S.M."/>
            <person name="Mascher T."/>
            <person name="Medema M.H."/>
            <person name="Devos D.P."/>
            <person name="Kaster A.-K."/>
            <person name="Ovreas L."/>
            <person name="Rohde M."/>
            <person name="Galperin M.Y."/>
            <person name="Jogler C."/>
        </authorList>
    </citation>
    <scope>NUCLEOTIDE SEQUENCE [LARGE SCALE GENOMIC DNA]</scope>
    <source>
        <strain evidence="3 4">Pan216</strain>
    </source>
</reference>
<gene>
    <name evidence="3" type="primary">dsbD_1</name>
    <name evidence="3" type="ORF">Pan216_08980</name>
</gene>
<dbReference type="Pfam" id="PF03190">
    <property type="entry name" value="Thioredox_DsbH"/>
    <property type="match status" value="1"/>
</dbReference>
<dbReference type="EC" id="1.8.1.8" evidence="3"/>
<dbReference type="Proteomes" id="UP000317093">
    <property type="component" value="Chromosome"/>
</dbReference>
<proteinExistence type="predicted"/>
<dbReference type="InterPro" id="IPR036249">
    <property type="entry name" value="Thioredoxin-like_sf"/>
</dbReference>
<dbReference type="GO" id="GO:0047134">
    <property type="term" value="F:protein-disulfide reductase [NAD(P)H] activity"/>
    <property type="evidence" value="ECO:0007669"/>
    <property type="project" value="UniProtKB-EC"/>
</dbReference>
<dbReference type="InterPro" id="IPR013766">
    <property type="entry name" value="Thioredoxin_domain"/>
</dbReference>
<dbReference type="InterPro" id="IPR051099">
    <property type="entry name" value="AGR/TXD"/>
</dbReference>